<dbReference type="Proteomes" id="UP001157396">
    <property type="component" value="Unassembled WGS sequence"/>
</dbReference>
<organism evidence="2 8">
    <name type="scientific">Lactococcus garvieae</name>
    <dbReference type="NCBI Taxonomy" id="1363"/>
    <lineage>
        <taxon>Bacteria</taxon>
        <taxon>Bacillati</taxon>
        <taxon>Bacillota</taxon>
        <taxon>Bacilli</taxon>
        <taxon>Lactobacillales</taxon>
        <taxon>Streptococcaceae</taxon>
        <taxon>Lactococcus</taxon>
    </lineage>
</organism>
<feature type="transmembrane region" description="Helical" evidence="1">
    <location>
        <begin position="6"/>
        <end position="30"/>
    </location>
</feature>
<dbReference type="Pfam" id="PF06103">
    <property type="entry name" value="DUF948"/>
    <property type="match status" value="1"/>
</dbReference>
<dbReference type="InterPro" id="IPR009293">
    <property type="entry name" value="UPF0478"/>
</dbReference>
<dbReference type="EMBL" id="CP109635">
    <property type="protein sequence ID" value="UYT09910.1"/>
    <property type="molecule type" value="Genomic_DNA"/>
</dbReference>
<name>A0A098CPN0_9LACT</name>
<gene>
    <name evidence="2" type="ORF">ikelab_11570</name>
    <name evidence="5" type="ORF">OF801_07995</name>
    <name evidence="6" type="ORF">PWF74_06870</name>
    <name evidence="3" type="ORF">QHR29_03215</name>
    <name evidence="4" type="ORF">SAMN05216438_11620</name>
</gene>
<dbReference type="EMBL" id="CP118627">
    <property type="protein sequence ID" value="WEA13257.1"/>
    <property type="molecule type" value="Genomic_DNA"/>
</dbReference>
<dbReference type="OrthoDB" id="2146420at2"/>
<reference evidence="6" key="4">
    <citation type="submission" date="2023-02" db="EMBL/GenBank/DDBJ databases">
        <title>Comparative genomics and fermentation flavor characterization of five lactic acid bacteria reveal flavor biosynthesis metabolic pathways in fermented muskmelon puree.</title>
        <authorList>
            <person name="Yuan L."/>
            <person name="Li M."/>
            <person name="Xu X."/>
            <person name="Lao F."/>
            <person name="Wu J."/>
        </authorList>
    </citation>
    <scope>NUCLEOTIDE SEQUENCE</scope>
    <source>
        <strain evidence="6">Pa-2</strain>
    </source>
</reference>
<reference evidence="5" key="3">
    <citation type="submission" date="2022-10" db="EMBL/GenBank/DDBJ databases">
        <title>Genome assembly of Lactococcus garvieae isolates from cricket gut.</title>
        <authorList>
            <person name="Luecke A.R."/>
            <person name="Brown A.M.V."/>
            <person name="Wakeman C.A."/>
        </authorList>
    </citation>
    <scope>NUCLEOTIDE SEQUENCE</scope>
    <source>
        <strain evidence="5">Alexii-11_2</strain>
    </source>
</reference>
<dbReference type="AlphaFoldDB" id="A0A098CPN0"/>
<evidence type="ECO:0000313" key="3">
    <source>
        <dbReference type="EMBL" id="MDH7959477.1"/>
    </source>
</evidence>
<dbReference type="Proteomes" id="UP001217324">
    <property type="component" value="Chromosome"/>
</dbReference>
<sequence>MGEISVQNIAWLIIAIAFAALVIFLIVLLVKVSKVVEEANRTVKLVSSDVDVLLHQADGLMAKANVLLDDVNGKVATIDPLFVAVAELSESVTAVNKSSRDMVERFSRKSGTVGRSASTLVLAKTANKFMKKNKKKKVEDK</sequence>
<dbReference type="PATRIC" id="fig|1363.32.peg.1610"/>
<keyword evidence="1" id="KW-0472">Membrane</keyword>
<dbReference type="EMBL" id="FOTJ01000016">
    <property type="protein sequence ID" value="SFL53053.1"/>
    <property type="molecule type" value="Genomic_DNA"/>
</dbReference>
<dbReference type="PANTHER" id="PTHR40070">
    <property type="entry name" value="UPF0478 PROTEIN YTXG"/>
    <property type="match status" value="1"/>
</dbReference>
<dbReference type="Proteomes" id="UP000181969">
    <property type="component" value="Unassembled WGS sequence"/>
</dbReference>
<protein>
    <submittedName>
        <fullName evidence="3">DUF948 domain-containing protein</fullName>
    </submittedName>
    <submittedName>
        <fullName evidence="4">Uncharacterized protein YoxC, contains an MCP-like domain</fullName>
    </submittedName>
</protein>
<dbReference type="EMBL" id="JARYTV010000002">
    <property type="protein sequence ID" value="MDH7959477.1"/>
    <property type="molecule type" value="Genomic_DNA"/>
</dbReference>
<evidence type="ECO:0000313" key="4">
    <source>
        <dbReference type="EMBL" id="SFL53053.1"/>
    </source>
</evidence>
<accession>A0A098CPN0</accession>
<keyword evidence="1" id="KW-0812">Transmembrane</keyword>
<dbReference type="GeneID" id="75144297"/>
<dbReference type="PANTHER" id="PTHR40070:SF1">
    <property type="entry name" value="UPF0478 PROTEIN YTXG"/>
    <property type="match status" value="1"/>
</dbReference>
<keyword evidence="1" id="KW-1133">Transmembrane helix</keyword>
<dbReference type="eggNOG" id="COG4768">
    <property type="taxonomic scope" value="Bacteria"/>
</dbReference>
<dbReference type="Proteomes" id="UP000504756">
    <property type="component" value="Unassembled WGS sequence"/>
</dbReference>
<reference evidence="2 8" key="2">
    <citation type="submission" date="2020-06" db="EMBL/GenBank/DDBJ databases">
        <title>Draft genome sequence of Lactic acid bacteria from Okinawan-style tofu.</title>
        <authorList>
            <person name="Takara I."/>
            <person name="Ikematsu S."/>
        </authorList>
    </citation>
    <scope>NUCLEOTIDE SEQUENCE [LARGE SCALE GENOMIC DNA]</scope>
    <source>
        <strain evidence="8">lg38</strain>
        <strain evidence="2">Lg38</strain>
    </source>
</reference>
<reference evidence="3" key="5">
    <citation type="submission" date="2023-04" db="EMBL/GenBank/DDBJ databases">
        <title>Genomic analysis of Lactococcus garvieae isolates.</title>
        <authorList>
            <person name="Zhanghang C."/>
        </authorList>
    </citation>
    <scope>NUCLEOTIDE SEQUENCE</scope>
    <source>
        <strain evidence="3">ZB-1</strain>
    </source>
</reference>
<proteinExistence type="predicted"/>
<evidence type="ECO:0000313" key="5">
    <source>
        <dbReference type="EMBL" id="UYT09910.1"/>
    </source>
</evidence>
<evidence type="ECO:0000313" key="6">
    <source>
        <dbReference type="EMBL" id="WEA13257.1"/>
    </source>
</evidence>
<dbReference type="RefSeq" id="WP_003134326.1">
    <property type="nucleotide sequence ID" value="NZ_AP026069.1"/>
</dbReference>
<evidence type="ECO:0000313" key="2">
    <source>
        <dbReference type="EMBL" id="GFO51882.1"/>
    </source>
</evidence>
<dbReference type="EMBL" id="BLXU01000006">
    <property type="protein sequence ID" value="GFO51882.1"/>
    <property type="molecule type" value="Genomic_DNA"/>
</dbReference>
<dbReference type="Proteomes" id="UP001164042">
    <property type="component" value="Chromosome"/>
</dbReference>
<evidence type="ECO:0000313" key="8">
    <source>
        <dbReference type="Proteomes" id="UP000504756"/>
    </source>
</evidence>
<reference evidence="4 7" key="1">
    <citation type="submission" date="2016-10" db="EMBL/GenBank/DDBJ databases">
        <authorList>
            <person name="de Groot N.N."/>
        </authorList>
    </citation>
    <scope>NUCLEOTIDE SEQUENCE [LARGE SCALE GENOMIC DNA]</scope>
    <source>
        <strain evidence="4 7">M79</strain>
    </source>
</reference>
<evidence type="ECO:0000256" key="1">
    <source>
        <dbReference type="SAM" id="Phobius"/>
    </source>
</evidence>
<evidence type="ECO:0000313" key="7">
    <source>
        <dbReference type="Proteomes" id="UP000181969"/>
    </source>
</evidence>